<keyword evidence="3" id="KW-1185">Reference proteome</keyword>
<evidence type="ECO:0000313" key="3">
    <source>
        <dbReference type="Proteomes" id="UP000290288"/>
    </source>
</evidence>
<accession>A0A4Q2D4U0</accession>
<feature type="transmembrane region" description="Helical" evidence="1">
    <location>
        <begin position="94"/>
        <end position="115"/>
    </location>
</feature>
<gene>
    <name evidence="2" type="ORF">EST38_g12080</name>
</gene>
<proteinExistence type="predicted"/>
<feature type="transmembrane region" description="Helical" evidence="1">
    <location>
        <begin position="157"/>
        <end position="177"/>
    </location>
</feature>
<dbReference type="EMBL" id="SDEE01000834">
    <property type="protein sequence ID" value="RXW13772.1"/>
    <property type="molecule type" value="Genomic_DNA"/>
</dbReference>
<evidence type="ECO:0000313" key="2">
    <source>
        <dbReference type="EMBL" id="RXW13772.1"/>
    </source>
</evidence>
<feature type="non-terminal residue" evidence="2">
    <location>
        <position position="534"/>
    </location>
</feature>
<dbReference type="OrthoDB" id="2970724at2759"/>
<keyword evidence="1" id="KW-0812">Transmembrane</keyword>
<reference evidence="2 3" key="1">
    <citation type="submission" date="2019-01" db="EMBL/GenBank/DDBJ databases">
        <title>Draft genome sequence of Psathyrella aberdarensis IHI B618.</title>
        <authorList>
            <person name="Buettner E."/>
            <person name="Kellner H."/>
        </authorList>
    </citation>
    <scope>NUCLEOTIDE SEQUENCE [LARGE SCALE GENOMIC DNA]</scope>
    <source>
        <strain evidence="2 3">IHI B618</strain>
    </source>
</reference>
<feature type="transmembrane region" description="Helical" evidence="1">
    <location>
        <begin position="498"/>
        <end position="520"/>
    </location>
</feature>
<name>A0A4Q2D4U0_9AGAR</name>
<feature type="transmembrane region" description="Helical" evidence="1">
    <location>
        <begin position="56"/>
        <end position="82"/>
    </location>
</feature>
<dbReference type="Proteomes" id="UP000290288">
    <property type="component" value="Unassembled WGS sequence"/>
</dbReference>
<evidence type="ECO:0000256" key="1">
    <source>
        <dbReference type="SAM" id="Phobius"/>
    </source>
</evidence>
<dbReference type="AlphaFoldDB" id="A0A4Q2D4U0"/>
<keyword evidence="1" id="KW-1133">Transmembrane helix</keyword>
<sequence length="534" mass="57988">MTKLQKTTLATSFEEIPLAHRHRTTSSLGIPRSDLDGDSLPDPTITTGWDARLRLLLLHGVVSLCWGSALAVFSAGAVPITWALSEQGKKYPQVTNVIVTLVSTLATTHVVYVLQGVCDQYASYLVVAGFTIGQLRWMQGVKERSIFTKFPDKKKWIVWFIVYAGLALHSASVVAILQPVPFWQHVLFGDSVPCGSDPNGLTMEPTYLDETLQRAVDKLSFTVGMQLGNYNEQVAGNTTSRVAGRAYSKDSYAYGALGGLENGLLEVPGVQFVAQCSSNPTEAEAIWRSVFPERSLPEPSMNGRDLVGFNDAPVPAQMRGINSEASAGGNAEDENISDFRHGLYALVQPTADGALMTVEPDGPQYKVTVCSWKALPKLVHAQTVNSTARSLSVEDAKVYPSIIGRATWSTLEGMARAARWGASLQPIFEIPAAPPSPAPPPSQVLEIILADGGKAAMTFFNVYAYSQRNANRAQLAPSCSSNNRTVSEHWKFGNARNLGYIAIVWTTGIGTFAIVMAIWLKPRRRVRGDWTLGV</sequence>
<organism evidence="2 3">
    <name type="scientific">Candolleomyces aberdarensis</name>
    <dbReference type="NCBI Taxonomy" id="2316362"/>
    <lineage>
        <taxon>Eukaryota</taxon>
        <taxon>Fungi</taxon>
        <taxon>Dikarya</taxon>
        <taxon>Basidiomycota</taxon>
        <taxon>Agaricomycotina</taxon>
        <taxon>Agaricomycetes</taxon>
        <taxon>Agaricomycetidae</taxon>
        <taxon>Agaricales</taxon>
        <taxon>Agaricineae</taxon>
        <taxon>Psathyrellaceae</taxon>
        <taxon>Candolleomyces</taxon>
    </lineage>
</organism>
<comment type="caution">
    <text evidence="2">The sequence shown here is derived from an EMBL/GenBank/DDBJ whole genome shotgun (WGS) entry which is preliminary data.</text>
</comment>
<keyword evidence="1" id="KW-0472">Membrane</keyword>
<protein>
    <submittedName>
        <fullName evidence="2">Uncharacterized protein</fullName>
    </submittedName>
</protein>